<gene>
    <name evidence="1" type="ORF">HF872_12800</name>
</gene>
<name>A0A848C293_9FIRM</name>
<dbReference type="AlphaFoldDB" id="A0A848C293"/>
<comment type="caution">
    <text evidence="1">The sequence shown here is derived from an EMBL/GenBank/DDBJ whole genome shotgun (WGS) entry which is preliminary data.</text>
</comment>
<dbReference type="EMBL" id="JABAFG010000040">
    <property type="protein sequence ID" value="NME29479.1"/>
    <property type="molecule type" value="Genomic_DNA"/>
</dbReference>
<proteinExistence type="predicted"/>
<dbReference type="Proteomes" id="UP000591071">
    <property type="component" value="Unassembled WGS sequence"/>
</dbReference>
<accession>A0A848C293</accession>
<protein>
    <submittedName>
        <fullName evidence="1">Uncharacterized protein</fullName>
    </submittedName>
</protein>
<reference evidence="1 2" key="1">
    <citation type="submission" date="2020-04" db="EMBL/GenBank/DDBJ databases">
        <authorList>
            <person name="Hitch T.C.A."/>
            <person name="Wylensek D."/>
            <person name="Clavel T."/>
        </authorList>
    </citation>
    <scope>NUCLEOTIDE SEQUENCE [LARGE SCALE GENOMIC DNA]</scope>
    <source>
        <strain evidence="1 2">Oil-RF-744-FAT-WT-6-1</strain>
    </source>
</reference>
<dbReference type="RefSeq" id="WP_170088136.1">
    <property type="nucleotide sequence ID" value="NZ_JABAFG010000040.1"/>
</dbReference>
<organism evidence="1 2">
    <name type="scientific">Megasphaera hexanoica</name>
    <dbReference type="NCBI Taxonomy" id="1675036"/>
    <lineage>
        <taxon>Bacteria</taxon>
        <taxon>Bacillati</taxon>
        <taxon>Bacillota</taxon>
        <taxon>Negativicutes</taxon>
        <taxon>Veillonellales</taxon>
        <taxon>Veillonellaceae</taxon>
        <taxon>Megasphaera</taxon>
    </lineage>
</organism>
<sequence length="68" mass="7945">MEDIFEYLESISREVAFGGELKKELKEPADKKIPCGTLLQYKFYGRVLPKGLPCDRRYTKWQDTLTNS</sequence>
<evidence type="ECO:0000313" key="1">
    <source>
        <dbReference type="EMBL" id="NME29479.1"/>
    </source>
</evidence>
<evidence type="ECO:0000313" key="2">
    <source>
        <dbReference type="Proteomes" id="UP000591071"/>
    </source>
</evidence>